<dbReference type="RefSeq" id="WP_090670406.1">
    <property type="nucleotide sequence ID" value="NZ_FOUF01000022.1"/>
</dbReference>
<dbReference type="Proteomes" id="UP000199561">
    <property type="component" value="Unassembled WGS sequence"/>
</dbReference>
<organism evidence="1 2">
    <name type="scientific">Nitrosomonas nitrosa</name>
    <dbReference type="NCBI Taxonomy" id="52442"/>
    <lineage>
        <taxon>Bacteria</taxon>
        <taxon>Pseudomonadati</taxon>
        <taxon>Pseudomonadota</taxon>
        <taxon>Betaproteobacteria</taxon>
        <taxon>Nitrosomonadales</taxon>
        <taxon>Nitrosomonadaceae</taxon>
        <taxon>Nitrosomonas</taxon>
    </lineage>
</organism>
<evidence type="ECO:0000313" key="2">
    <source>
        <dbReference type="Proteomes" id="UP000199561"/>
    </source>
</evidence>
<dbReference type="AlphaFoldDB" id="A0A1I4S1U0"/>
<name>A0A1I4S1U0_9PROT</name>
<keyword evidence="2" id="KW-1185">Reference proteome</keyword>
<reference evidence="1 2" key="1">
    <citation type="submission" date="2016-10" db="EMBL/GenBank/DDBJ databases">
        <authorList>
            <person name="de Groot N.N."/>
        </authorList>
    </citation>
    <scope>NUCLEOTIDE SEQUENCE [LARGE SCALE GENOMIC DNA]</scope>
    <source>
        <strain evidence="1 2">Nm146</strain>
    </source>
</reference>
<sequence>MKKTSKKKPSWSDLKRQLADLDRPALLGLIQDLYAVSKHNQAFLHARFALGEDVLEPYKSIIDRWVCPDVVRNQDISVAKAKKAISNYKKAIGRPEGLAELTVFYCESCMNLLSYCGMDDEGYFNALVRMFEQALKAIVALETDQQEDFVERLERVRHEGHNWGWGVGDDMDDLMAEYGFVEE</sequence>
<dbReference type="STRING" id="52442.SAMN05421880_12217"/>
<protein>
    <submittedName>
        <fullName evidence="1">Uncharacterized protein</fullName>
    </submittedName>
</protein>
<accession>A0A1I4S1U0</accession>
<evidence type="ECO:0000313" key="1">
    <source>
        <dbReference type="EMBL" id="SFM58455.1"/>
    </source>
</evidence>
<gene>
    <name evidence="1" type="ORF">SAMN05421880_12217</name>
</gene>
<dbReference type="EMBL" id="FOUF01000022">
    <property type="protein sequence ID" value="SFM58455.1"/>
    <property type="molecule type" value="Genomic_DNA"/>
</dbReference>
<proteinExistence type="predicted"/>